<organism evidence="1 2">
    <name type="scientific">Noviherbaspirillum aridicola</name>
    <dbReference type="NCBI Taxonomy" id="2849687"/>
    <lineage>
        <taxon>Bacteria</taxon>
        <taxon>Pseudomonadati</taxon>
        <taxon>Pseudomonadota</taxon>
        <taxon>Betaproteobacteria</taxon>
        <taxon>Burkholderiales</taxon>
        <taxon>Oxalobacteraceae</taxon>
        <taxon>Noviherbaspirillum</taxon>
    </lineage>
</organism>
<reference evidence="1 2" key="1">
    <citation type="journal article" date="2022" name="Int. J. Syst. Evol. Microbiol.">
        <title>Noviherbaspirillum aridicola sp. nov., isolated from an arid soil in Pakistan.</title>
        <authorList>
            <person name="Khan I.U."/>
            <person name="Saqib M."/>
            <person name="Amin A."/>
            <person name="Hussain F."/>
            <person name="Li L."/>
            <person name="Liu Y.H."/>
            <person name="Fang B.Z."/>
            <person name="Ahmed I."/>
            <person name="Li W.J."/>
        </authorList>
    </citation>
    <scope>NUCLEOTIDE SEQUENCE [LARGE SCALE GENOMIC DNA]</scope>
    <source>
        <strain evidence="1 2">NCCP-691</strain>
    </source>
</reference>
<dbReference type="SUPFAM" id="SSF74650">
    <property type="entry name" value="Galactose mutarotase-like"/>
    <property type="match status" value="1"/>
</dbReference>
<dbReference type="InterPro" id="IPR014718">
    <property type="entry name" value="GH-type_carb-bd"/>
</dbReference>
<dbReference type="Pfam" id="PF01263">
    <property type="entry name" value="Aldose_epim"/>
    <property type="match status" value="1"/>
</dbReference>
<evidence type="ECO:0000313" key="2">
    <source>
        <dbReference type="Proteomes" id="UP000887222"/>
    </source>
</evidence>
<accession>A0ABQ4Q218</accession>
<keyword evidence="2" id="KW-1185">Reference proteome</keyword>
<dbReference type="Gene3D" id="2.70.98.10">
    <property type="match status" value="1"/>
</dbReference>
<sequence>MTDDILTIESPQQKLEVAPGLGAAVTAWNWRGDGGEMPLFRTWDRAGADRYSFACFPLVPWTNRITRGGFDHDGRFHPIQPNREGEPYPIHGDGWLQPWEVSERREDFIKLALESKHFAGNPYHYRSTQSFLLLPDGLQIDLTVTHLGEASLPYGLGLHPYFVRNAQTLFSAHAEGVWLSGADAIPTRHVTRLPAGWDYETPAPLDGDMIDNCFTGWNGKALIDYPDRGIAITMIMPDCNGFSLLYRPPGRDFFCFEPVTHPIDAFHMPDQPGLTVLGHGESFALRAKFLVGPSPSAV</sequence>
<evidence type="ECO:0000313" key="1">
    <source>
        <dbReference type="EMBL" id="GIZ51226.1"/>
    </source>
</evidence>
<dbReference type="InterPro" id="IPR008183">
    <property type="entry name" value="Aldose_1/G6P_1-epimerase"/>
</dbReference>
<dbReference type="CDD" id="cd09021">
    <property type="entry name" value="Aldose_epim_Ec_YphB"/>
    <property type="match status" value="1"/>
</dbReference>
<dbReference type="EMBL" id="BPMK01000004">
    <property type="protein sequence ID" value="GIZ51226.1"/>
    <property type="molecule type" value="Genomic_DNA"/>
</dbReference>
<dbReference type="Proteomes" id="UP000887222">
    <property type="component" value="Unassembled WGS sequence"/>
</dbReference>
<dbReference type="InterPro" id="IPR011013">
    <property type="entry name" value="Gal_mutarotase_sf_dom"/>
</dbReference>
<name>A0ABQ4Q218_9BURK</name>
<protein>
    <submittedName>
        <fullName evidence="1">Epimerase</fullName>
    </submittedName>
</protein>
<comment type="caution">
    <text evidence="1">The sequence shown here is derived from an EMBL/GenBank/DDBJ whole genome shotgun (WGS) entry which is preliminary data.</text>
</comment>
<gene>
    <name evidence="1" type="ORF">NCCP691_12400</name>
</gene>
<dbReference type="RefSeq" id="WP_220807391.1">
    <property type="nucleotide sequence ID" value="NZ_BPMK01000004.1"/>
</dbReference>
<proteinExistence type="predicted"/>